<dbReference type="Pfam" id="PF14613">
    <property type="entry name" value="HAM1_C"/>
    <property type="match status" value="1"/>
</dbReference>
<feature type="compositionally biased region" description="Polar residues" evidence="1">
    <location>
        <begin position="1015"/>
        <end position="1096"/>
    </location>
</feature>
<feature type="domain" description="HAM1-like C-terminal" evidence="2">
    <location>
        <begin position="735"/>
        <end position="888"/>
    </location>
</feature>
<feature type="domain" description="HAM1-like N-terminal" evidence="3">
    <location>
        <begin position="33"/>
        <end position="723"/>
    </location>
</feature>
<feature type="compositionally biased region" description="Basic and acidic residues" evidence="1">
    <location>
        <begin position="346"/>
        <end position="360"/>
    </location>
</feature>
<keyword evidence="5" id="KW-1185">Reference proteome</keyword>
<dbReference type="PANTHER" id="PTHR31138">
    <property type="entry name" value="CHROMOSOME 19, WHOLE GENOME SHOTGUN SEQUENCE"/>
    <property type="match status" value="1"/>
</dbReference>
<evidence type="ECO:0000256" key="1">
    <source>
        <dbReference type="SAM" id="MobiDB-lite"/>
    </source>
</evidence>
<feature type="compositionally biased region" description="Low complexity" evidence="1">
    <location>
        <begin position="279"/>
        <end position="304"/>
    </location>
</feature>
<dbReference type="InterPro" id="IPR045967">
    <property type="entry name" value="HAM1-like_N"/>
</dbReference>
<dbReference type="Pfam" id="PF19343">
    <property type="entry name" value="HAM1_N"/>
    <property type="match status" value="1"/>
</dbReference>
<evidence type="ECO:0000259" key="2">
    <source>
        <dbReference type="Pfam" id="PF14613"/>
    </source>
</evidence>
<feature type="compositionally biased region" description="Polar residues" evidence="1">
    <location>
        <begin position="963"/>
        <end position="987"/>
    </location>
</feature>
<feature type="compositionally biased region" description="Low complexity" evidence="1">
    <location>
        <begin position="939"/>
        <end position="956"/>
    </location>
</feature>
<dbReference type="RefSeq" id="XP_028476890.1">
    <property type="nucleotide sequence ID" value="XM_028622997.1"/>
</dbReference>
<reference evidence="4 5" key="1">
    <citation type="submission" date="2018-11" db="EMBL/GenBank/DDBJ databases">
        <title>Genome sequence of Apiotrichum porosum DSM 27194.</title>
        <authorList>
            <person name="Aliyu H."/>
            <person name="Gorte O."/>
            <person name="Ochsenreither K."/>
        </authorList>
    </citation>
    <scope>NUCLEOTIDE SEQUENCE [LARGE SCALE GENOMIC DNA]</scope>
    <source>
        <strain evidence="4 5">DSM 27194</strain>
    </source>
</reference>
<protein>
    <submittedName>
        <fullName evidence="4">Uncharacterized protein</fullName>
    </submittedName>
</protein>
<feature type="compositionally biased region" description="Basic and acidic residues" evidence="1">
    <location>
        <begin position="888"/>
        <end position="897"/>
    </location>
</feature>
<comment type="caution">
    <text evidence="4">The sequence shown here is derived from an EMBL/GenBank/DDBJ whole genome shotgun (WGS) entry which is preliminary data.</text>
</comment>
<dbReference type="STRING" id="105984.A0A427XUW4"/>
<name>A0A427XUW4_9TREE</name>
<evidence type="ECO:0000313" key="4">
    <source>
        <dbReference type="EMBL" id="RSH82658.1"/>
    </source>
</evidence>
<feature type="region of interest" description="Disordered" evidence="1">
    <location>
        <begin position="134"/>
        <end position="155"/>
    </location>
</feature>
<feature type="compositionally biased region" description="Polar residues" evidence="1">
    <location>
        <begin position="202"/>
        <end position="219"/>
    </location>
</feature>
<gene>
    <name evidence="4" type="ORF">EHS24_007652</name>
</gene>
<accession>A0A427XUW4</accession>
<feature type="region of interest" description="Disordered" evidence="1">
    <location>
        <begin position="939"/>
        <end position="1102"/>
    </location>
</feature>
<feature type="region of interest" description="Disordered" evidence="1">
    <location>
        <begin position="200"/>
        <end position="263"/>
    </location>
</feature>
<evidence type="ECO:0000259" key="3">
    <source>
        <dbReference type="Pfam" id="PF19343"/>
    </source>
</evidence>
<feature type="compositionally biased region" description="Polar residues" evidence="1">
    <location>
        <begin position="138"/>
        <end position="149"/>
    </location>
</feature>
<organism evidence="4 5">
    <name type="scientific">Apiotrichum porosum</name>
    <dbReference type="NCBI Taxonomy" id="105984"/>
    <lineage>
        <taxon>Eukaryota</taxon>
        <taxon>Fungi</taxon>
        <taxon>Dikarya</taxon>
        <taxon>Basidiomycota</taxon>
        <taxon>Agaricomycotina</taxon>
        <taxon>Tremellomycetes</taxon>
        <taxon>Trichosporonales</taxon>
        <taxon>Trichosporonaceae</taxon>
        <taxon>Apiotrichum</taxon>
    </lineage>
</organism>
<sequence length="1102" mass="120767">MWRLTPSDNHKLAAVTSAGPTVNTHTDVREHPASGGVTQAVDSKEMDADISRKIKLWGVIEAFRDGKYPDNDQIESTLSYAQANAGFDINKLSPDGKILITDIRDMIGTLRDVVRSKNGDELIQKTLWHSKQVDLSHAKQQGVNPTSKADAQADGDEAAKHIRVLASLFLTNGEVRKLVSDLGLIGRELLSNAAVKVADASRPSQEQMGQVDNPAQANTFIGPDGQTLGPNDSPQLAVKGPDGTQIRYDPKHPPSQAQIHDGQGNVTTAGEAYTQYQDTKQQLKDQAAQAATDPQSASQSASQDPNVAQAKQTAQYHASAIDQHRDPNASYTTQARQVRDGAIQHLDQDPQARDAKDQAKGHANRLSNKIPEQHRQRAAEAWSETTSLIDDAFPEERRDQFIYRLKKVLYEVQQHKDYNEAMSWLLDTAEKYNSHAEHVIGKGVDAHQEASRNKHATGTVQSWITIFERFANGRSLEPVQNAADQMYTDANNDPELRQWWKAADDYVHRVLLEPGYVMDEECDQEGEQLKRVASSWFGENGRYKAHWDNLWDQLSNWFKAFHEDELNRQFGDDWKRLTQHLVYDEDGKFTFKPHLWNDIRRVILPAAIRNIGYIPIPRAELIDEKLDLTVEGVTLSGPNLFPNVINFESVNKFKFSPFDSIPDKSYHRIHIGMSQIQADIKDVRFAFRKKSGFPKISDRGLADVTIARQGITVAVEIETVDRRDSFFRVRSVNTSIDQLSFKIRESKHDLLYKFIKPAAVKIIKQAITQAVESSIRSGLEYLDDELVGVRNRMEEAKSSEDTTRTQALKDMFARKKAVAEEKKADAEEKVAERGTDFHFVIDRKDEKLGDMMKEVPGSVTERLWKTEDAAMSGTDWKSPAFSIVDHRHPATTGEHHPHATPGAAAGKSLTAGITGNEHNNAAATGAPVAAGGVPVAAASVPGQQARAPAQQTPASPTSRGPPGSTTQHGGATSVSPAAAHTATTPQSAVGAARGAPTSASAQPAGFASPAVGGVASNTTRQNDGFIQPNQQTQAGTLSGQHTHAGTLTGQHTQASTLPGQHTQAGTLPGQHTQPGTLPGQQTEAQKLASDVQQQLPPTHRAL</sequence>
<dbReference type="Gene3D" id="3.15.10.10">
    <property type="entry name" value="Bactericidal permeability-increasing protein, domain 1"/>
    <property type="match status" value="1"/>
</dbReference>
<dbReference type="EMBL" id="RSCE01000005">
    <property type="protein sequence ID" value="RSH82658.1"/>
    <property type="molecule type" value="Genomic_DNA"/>
</dbReference>
<feature type="compositionally biased region" description="Polar residues" evidence="1">
    <location>
        <begin position="305"/>
        <end position="316"/>
    </location>
</feature>
<proteinExistence type="predicted"/>
<dbReference type="InterPro" id="IPR027842">
    <property type="entry name" value="HAM1-like_C"/>
</dbReference>
<dbReference type="PANTHER" id="PTHR31138:SF1">
    <property type="entry name" value="PDZ DOMAIN-CONTAINING PROTEIN"/>
    <property type="match status" value="1"/>
</dbReference>
<evidence type="ECO:0000313" key="5">
    <source>
        <dbReference type="Proteomes" id="UP000279236"/>
    </source>
</evidence>
<feature type="region of interest" description="Disordered" evidence="1">
    <location>
        <begin position="346"/>
        <end position="374"/>
    </location>
</feature>
<feature type="region of interest" description="Disordered" evidence="1">
    <location>
        <begin position="279"/>
        <end position="334"/>
    </location>
</feature>
<feature type="region of interest" description="Disordered" evidence="1">
    <location>
        <begin position="888"/>
        <end position="925"/>
    </location>
</feature>
<dbReference type="AlphaFoldDB" id="A0A427XUW4"/>
<dbReference type="Proteomes" id="UP000279236">
    <property type="component" value="Unassembled WGS sequence"/>
</dbReference>
<dbReference type="OrthoDB" id="19394at2759"/>
<dbReference type="GeneID" id="39592195"/>